<dbReference type="EMBL" id="OUNC01000004">
    <property type="protein sequence ID" value="SPP26901.1"/>
    <property type="molecule type" value="Genomic_DNA"/>
</dbReference>
<reference evidence="3" key="1">
    <citation type="submission" date="2018-04" db="EMBL/GenBank/DDBJ databases">
        <authorList>
            <person name="Illikoud N."/>
        </authorList>
    </citation>
    <scope>NUCLEOTIDE SEQUENCE [LARGE SCALE GENOMIC DNA]</scope>
</reference>
<keyword evidence="1" id="KW-0732">Signal</keyword>
<dbReference type="RefSeq" id="WP_081312184.1">
    <property type="nucleotide sequence ID" value="NZ_CBCPKC010000001.1"/>
</dbReference>
<dbReference type="Proteomes" id="UP000270190">
    <property type="component" value="Unassembled WGS sequence"/>
</dbReference>
<sequence length="278" mass="31364">MKKNMWIKVLLLVTIALFSTSSAINVNASKNDVQGFSYELLYQQAINAGALDPKTKTYTEWLNENENEFYPLFSSGKASGELDNSITYEYWLQYNNYGQEPKDNIDFETFDATSRAYKVKPGDIFITNSTASSLFLGHAAIATGTNSILDMPGLNVGDKNNNNRQLTWAQWKKAYSKGWIKVYRMKDSKMAAKVAKYADRNYYSSTGSATKNIKIPYGIDSHRYQKSPNYCSKLVWQAYYYGSGDAKVVVPGSGIISPYALPNVTFYKEYGISVVQQY</sequence>
<name>A0A2X0S460_BROTH</name>
<accession>A0A2X0S460</accession>
<dbReference type="InterPro" id="IPR038765">
    <property type="entry name" value="Papain-like_cys_pep_sf"/>
</dbReference>
<feature type="chain" id="PRO_5038633356" evidence="1">
    <location>
        <begin position="24"/>
        <end position="278"/>
    </location>
</feature>
<evidence type="ECO:0000313" key="3">
    <source>
        <dbReference type="Proteomes" id="UP000270190"/>
    </source>
</evidence>
<feature type="signal peptide" evidence="1">
    <location>
        <begin position="1"/>
        <end position="23"/>
    </location>
</feature>
<dbReference type="AlphaFoldDB" id="A0A2X0S460"/>
<evidence type="ECO:0000313" key="2">
    <source>
        <dbReference type="EMBL" id="SPP26901.1"/>
    </source>
</evidence>
<protein>
    <submittedName>
        <fullName evidence="2">Uncharacterized 30.3 kDa protein</fullName>
    </submittedName>
</protein>
<evidence type="ECO:0000256" key="1">
    <source>
        <dbReference type="SAM" id="SignalP"/>
    </source>
</evidence>
<dbReference type="Gene3D" id="3.90.1720.10">
    <property type="entry name" value="endopeptidase domain like (from Nostoc punctiforme)"/>
    <property type="match status" value="1"/>
</dbReference>
<organism evidence="2 3">
    <name type="scientific">Brochothrix thermosphacta</name>
    <name type="common">Microbacterium thermosphactum</name>
    <dbReference type="NCBI Taxonomy" id="2756"/>
    <lineage>
        <taxon>Bacteria</taxon>
        <taxon>Bacillati</taxon>
        <taxon>Bacillota</taxon>
        <taxon>Bacilli</taxon>
        <taxon>Bacillales</taxon>
        <taxon>Listeriaceae</taxon>
        <taxon>Brochothrix</taxon>
    </lineage>
</organism>
<proteinExistence type="predicted"/>
<gene>
    <name evidence="2" type="ORF">BTBSAS_120037</name>
</gene>
<dbReference type="SUPFAM" id="SSF54001">
    <property type="entry name" value="Cysteine proteinases"/>
    <property type="match status" value="1"/>
</dbReference>